<accession>A0AAW0PZV4</accession>
<evidence type="ECO:0000313" key="1">
    <source>
        <dbReference type="EMBL" id="KAK7940219.1"/>
    </source>
</evidence>
<dbReference type="Proteomes" id="UP001460270">
    <property type="component" value="Unassembled WGS sequence"/>
</dbReference>
<evidence type="ECO:0008006" key="3">
    <source>
        <dbReference type="Google" id="ProtNLM"/>
    </source>
</evidence>
<keyword evidence="2" id="KW-1185">Reference proteome</keyword>
<protein>
    <recommendedName>
        <fullName evidence="3">Secreted protein</fullName>
    </recommendedName>
</protein>
<dbReference type="AlphaFoldDB" id="A0AAW0PZV4"/>
<proteinExistence type="predicted"/>
<sequence>MLLTASTCLYLSLSLHREREVMGLKTGPLGDGWLSCVCECPSGAPSCPPGVVRSQMAVAAVKCVRHSSTRTAMRDSPVTTTRAWSVTMATTWVAPMASAEQRQKVAHVNTMDACIRMGRTFVLDANTSAPALTEQWAVCPFVPAMYLWPHRPVLPTVGQSPRAMLP</sequence>
<evidence type="ECO:0000313" key="2">
    <source>
        <dbReference type="Proteomes" id="UP001460270"/>
    </source>
</evidence>
<reference evidence="2" key="1">
    <citation type="submission" date="2024-04" db="EMBL/GenBank/DDBJ databases">
        <title>Salinicola lusitanus LLJ914,a marine bacterium isolated from the Okinawa Trough.</title>
        <authorList>
            <person name="Li J."/>
        </authorList>
    </citation>
    <scope>NUCLEOTIDE SEQUENCE [LARGE SCALE GENOMIC DNA]</scope>
</reference>
<name>A0AAW0PZV4_9GOBI</name>
<dbReference type="EMBL" id="JBBPFD010000002">
    <property type="protein sequence ID" value="KAK7940219.1"/>
    <property type="molecule type" value="Genomic_DNA"/>
</dbReference>
<gene>
    <name evidence="1" type="ORF">WMY93_003545</name>
</gene>
<organism evidence="1 2">
    <name type="scientific">Mugilogobius chulae</name>
    <name type="common">yellowstripe goby</name>
    <dbReference type="NCBI Taxonomy" id="88201"/>
    <lineage>
        <taxon>Eukaryota</taxon>
        <taxon>Metazoa</taxon>
        <taxon>Chordata</taxon>
        <taxon>Craniata</taxon>
        <taxon>Vertebrata</taxon>
        <taxon>Euteleostomi</taxon>
        <taxon>Actinopterygii</taxon>
        <taxon>Neopterygii</taxon>
        <taxon>Teleostei</taxon>
        <taxon>Neoteleostei</taxon>
        <taxon>Acanthomorphata</taxon>
        <taxon>Gobiaria</taxon>
        <taxon>Gobiiformes</taxon>
        <taxon>Gobioidei</taxon>
        <taxon>Gobiidae</taxon>
        <taxon>Gobionellinae</taxon>
        <taxon>Mugilogobius</taxon>
    </lineage>
</organism>
<comment type="caution">
    <text evidence="1">The sequence shown here is derived from an EMBL/GenBank/DDBJ whole genome shotgun (WGS) entry which is preliminary data.</text>
</comment>